<dbReference type="EMBL" id="HBUE01005969">
    <property type="protein sequence ID" value="CAG6446059.1"/>
    <property type="molecule type" value="Transcribed_RNA"/>
</dbReference>
<evidence type="ECO:0000313" key="2">
    <source>
        <dbReference type="EMBL" id="CAG6446059.1"/>
    </source>
</evidence>
<proteinExistence type="predicted"/>
<accession>A0A8D7ZYE2</accession>
<feature type="compositionally biased region" description="Low complexity" evidence="1">
    <location>
        <begin position="138"/>
        <end position="148"/>
    </location>
</feature>
<dbReference type="AlphaFoldDB" id="A0A8D7ZYE2"/>
<feature type="region of interest" description="Disordered" evidence="1">
    <location>
        <begin position="138"/>
        <end position="162"/>
    </location>
</feature>
<reference evidence="2" key="1">
    <citation type="submission" date="2021-05" db="EMBL/GenBank/DDBJ databases">
        <authorList>
            <person name="Alioto T."/>
            <person name="Alioto T."/>
            <person name="Gomez Garrido J."/>
        </authorList>
    </citation>
    <scope>NUCLEOTIDE SEQUENCE</scope>
</reference>
<name>A0A8D7ZYE2_CULPI</name>
<dbReference type="EMBL" id="HBUE01005966">
    <property type="protein sequence ID" value="CAG6446047.1"/>
    <property type="molecule type" value="Transcribed_RNA"/>
</dbReference>
<organism evidence="2">
    <name type="scientific">Culex pipiens</name>
    <name type="common">House mosquito</name>
    <dbReference type="NCBI Taxonomy" id="7175"/>
    <lineage>
        <taxon>Eukaryota</taxon>
        <taxon>Metazoa</taxon>
        <taxon>Ecdysozoa</taxon>
        <taxon>Arthropoda</taxon>
        <taxon>Hexapoda</taxon>
        <taxon>Insecta</taxon>
        <taxon>Pterygota</taxon>
        <taxon>Neoptera</taxon>
        <taxon>Endopterygota</taxon>
        <taxon>Diptera</taxon>
        <taxon>Nematocera</taxon>
        <taxon>Culicoidea</taxon>
        <taxon>Culicidae</taxon>
        <taxon>Culicinae</taxon>
        <taxon>Culicini</taxon>
        <taxon>Culex</taxon>
        <taxon>Culex</taxon>
    </lineage>
</organism>
<evidence type="ECO:0000256" key="1">
    <source>
        <dbReference type="SAM" id="MobiDB-lite"/>
    </source>
</evidence>
<protein>
    <submittedName>
        <fullName evidence="2">(northern house mosquito) hypothetical protein</fullName>
    </submittedName>
</protein>
<sequence>MAIPYVFSSFLHTVVSSDRPVSPILVCLRLNFGSPQHLQNSQPRRLPIRDVNPRAVSVNTLHTQDTVSSSRTSQRITKEIITLHDSLINSSHSFALKFINENLFQFRSTNNNTAINYFQEGCGFCWINKWFKERSNNNTRAHNNANSHPRTNEERRKTRPIR</sequence>
<dbReference type="EMBL" id="HBUE01005968">
    <property type="protein sequence ID" value="CAG6446055.1"/>
    <property type="molecule type" value="Transcribed_RNA"/>
</dbReference>